<reference evidence="6 7" key="1">
    <citation type="submission" date="2020-07" db="EMBL/GenBank/DDBJ databases">
        <title>Sequencing the genomes of 1000 actinobacteria strains.</title>
        <authorList>
            <person name="Klenk H.-P."/>
        </authorList>
    </citation>
    <scope>NUCLEOTIDE SEQUENCE [LARGE SCALE GENOMIC DNA]</scope>
    <source>
        <strain evidence="6 7">DSM 44121</strain>
    </source>
</reference>
<comment type="caution">
    <text evidence="6">The sequence shown here is derived from an EMBL/GenBank/DDBJ whole genome shotgun (WGS) entry which is preliminary data.</text>
</comment>
<dbReference type="NCBIfam" id="TIGR03560">
    <property type="entry name" value="F420_Rv1855c"/>
    <property type="match status" value="1"/>
</dbReference>
<dbReference type="Gene3D" id="3.20.20.30">
    <property type="entry name" value="Luciferase-like domain"/>
    <property type="match status" value="1"/>
</dbReference>
<keyword evidence="3" id="KW-0560">Oxidoreductase</keyword>
<evidence type="ECO:0000313" key="7">
    <source>
        <dbReference type="Proteomes" id="UP000540568"/>
    </source>
</evidence>
<dbReference type="GO" id="GO:0008726">
    <property type="term" value="F:alkanesulfonate monooxygenase activity"/>
    <property type="evidence" value="ECO:0007669"/>
    <property type="project" value="TreeGrafter"/>
</dbReference>
<evidence type="ECO:0000256" key="2">
    <source>
        <dbReference type="ARBA" id="ARBA00022643"/>
    </source>
</evidence>
<accession>A0A7W3JF94</accession>
<dbReference type="SUPFAM" id="SSF51679">
    <property type="entry name" value="Bacterial luciferase-like"/>
    <property type="match status" value="1"/>
</dbReference>
<dbReference type="AlphaFoldDB" id="A0A7W3JF94"/>
<dbReference type="InterPro" id="IPR011251">
    <property type="entry name" value="Luciferase-like_dom"/>
</dbReference>
<feature type="domain" description="Luciferase-like" evidence="5">
    <location>
        <begin position="19"/>
        <end position="253"/>
    </location>
</feature>
<dbReference type="EMBL" id="JACGWV010000004">
    <property type="protein sequence ID" value="MBA8811735.1"/>
    <property type="molecule type" value="Genomic_DNA"/>
</dbReference>
<keyword evidence="4" id="KW-0503">Monooxygenase</keyword>
<organism evidence="6 7">
    <name type="scientific">Promicromonospora sukumoe</name>
    <dbReference type="NCBI Taxonomy" id="88382"/>
    <lineage>
        <taxon>Bacteria</taxon>
        <taxon>Bacillati</taxon>
        <taxon>Actinomycetota</taxon>
        <taxon>Actinomycetes</taxon>
        <taxon>Micrococcales</taxon>
        <taxon>Promicromonosporaceae</taxon>
        <taxon>Promicromonospora</taxon>
    </lineage>
</organism>
<evidence type="ECO:0000256" key="4">
    <source>
        <dbReference type="ARBA" id="ARBA00023033"/>
    </source>
</evidence>
<dbReference type="PANTHER" id="PTHR42847:SF8">
    <property type="entry name" value="CONSERVED PROTEIN"/>
    <property type="match status" value="1"/>
</dbReference>
<evidence type="ECO:0000256" key="3">
    <source>
        <dbReference type="ARBA" id="ARBA00023002"/>
    </source>
</evidence>
<evidence type="ECO:0000259" key="5">
    <source>
        <dbReference type="Pfam" id="PF00296"/>
    </source>
</evidence>
<keyword evidence="7" id="KW-1185">Reference proteome</keyword>
<proteinExistence type="predicted"/>
<sequence>MRIGTHFMRFDSMEPAGMRTELADAARYADEGGVSWISVMDHYFQMEHQGFPASDPMLEAYTTLGYLAGVTEKAQLGALVTGVTYRYPALLAKIVASLDVVSGGRATYGIGAAWYEKEHAGLGVPFPPVKERFEMLEETVRIARQMYDPQEDGPFEGKHFQLAETLCYPPPLSGPEIMIGGSGEKKTLRLVAQYADACNLFAETPERLRHLLDVLHRHCDDVGRDSAEIRVTMLHRGRPIGPDDTAAFVEEMRGFAVHGVDTVILRPPGTSLAAWVRDAVLPVVEPCADL</sequence>
<dbReference type="InterPro" id="IPR019952">
    <property type="entry name" value="F420_OxRdatse_Rv1855c_pred"/>
</dbReference>
<dbReference type="RefSeq" id="WP_182620899.1">
    <property type="nucleotide sequence ID" value="NZ_BAAATF010000017.1"/>
</dbReference>
<keyword evidence="2" id="KW-0288">FMN</keyword>
<dbReference type="GO" id="GO:0046306">
    <property type="term" value="P:alkanesulfonate catabolic process"/>
    <property type="evidence" value="ECO:0007669"/>
    <property type="project" value="TreeGrafter"/>
</dbReference>
<dbReference type="Proteomes" id="UP000540568">
    <property type="component" value="Unassembled WGS sequence"/>
</dbReference>
<dbReference type="InterPro" id="IPR036661">
    <property type="entry name" value="Luciferase-like_sf"/>
</dbReference>
<dbReference type="Pfam" id="PF00296">
    <property type="entry name" value="Bac_luciferase"/>
    <property type="match status" value="1"/>
</dbReference>
<keyword evidence="1" id="KW-0285">Flavoprotein</keyword>
<dbReference type="InterPro" id="IPR050172">
    <property type="entry name" value="SsuD_RutA_monooxygenase"/>
</dbReference>
<evidence type="ECO:0000256" key="1">
    <source>
        <dbReference type="ARBA" id="ARBA00022630"/>
    </source>
</evidence>
<protein>
    <submittedName>
        <fullName evidence="6">F420-dependent oxidoreductase-like protein</fullName>
    </submittedName>
</protein>
<name>A0A7W3JF94_9MICO</name>
<evidence type="ECO:0000313" key="6">
    <source>
        <dbReference type="EMBL" id="MBA8811735.1"/>
    </source>
</evidence>
<dbReference type="PANTHER" id="PTHR42847">
    <property type="entry name" value="ALKANESULFONATE MONOOXYGENASE"/>
    <property type="match status" value="1"/>
</dbReference>
<gene>
    <name evidence="6" type="ORF">FHX71_005753</name>
</gene>